<dbReference type="Pfam" id="PF18701">
    <property type="entry name" value="DUF5641"/>
    <property type="match status" value="1"/>
</dbReference>
<dbReference type="PROSITE" id="PS50994">
    <property type="entry name" value="INTEGRASE"/>
    <property type="match status" value="1"/>
</dbReference>
<evidence type="ECO:0000256" key="1">
    <source>
        <dbReference type="SAM" id="MobiDB-lite"/>
    </source>
</evidence>
<comment type="caution">
    <text evidence="3">The sequence shown here is derived from an EMBL/GenBank/DDBJ whole genome shotgun (WGS) entry which is preliminary data.</text>
</comment>
<dbReference type="GO" id="GO:0015074">
    <property type="term" value="P:DNA integration"/>
    <property type="evidence" value="ECO:0007669"/>
    <property type="project" value="InterPro"/>
</dbReference>
<dbReference type="InterPro" id="IPR036397">
    <property type="entry name" value="RNaseH_sf"/>
</dbReference>
<sequence length="1593" mass="179954">MFTNEGKKLALIFDKANEFEIAEDDVEQLKAVQQKLVDARPEMRQLDKEIQNLHVIRGEEDTADQDFVDADSISDTHAALLRQIEKLLLRDQQLQSSKSIPHADSGGTKQLKHSALKLPKMSLPVFDEDRRKWLSFWDIFKSEVHDVKDISKVTKFNFLKGQLSEHMKVRVEVTMVKPQHTASALRTFYDSLMSDMRSLSTLDLPTTRYGDFYVPILLEKLSEKLLTNVLKEYPCANPTIDQLILMIHNEVKRLEQVVYISNNNQPCKPKPPSPPKAPPSSKPPLSKVSPINGFLNATVPLGTATALSAAVTPSDQYKSKKFKQFNRPKKVPCRFCGSTSTHNTFQCELSIQDRISVVKSKQLCFNCLKGGHATTQWQSQFRCSVCQQLHHSTLHGASGLQSSMNSPLELISMNAAPASENTLHGDPSITPTLPSSFANHNSEHGFNPNETLYSCPSEYNTVTSFHSQSNPLMLKTAVTSVNNGEITKTANIFIDEGSSLSYIITQLAKELCFKPHCSKTLSIDTFGGATSNNMYPVGSVNIMTDEGAISVDTFIKDVSITPIDRTSWADSLKSAHITSLKLADDFSQTQFPVQILIGLDAVWQFLKPDVIYGYPTAQASSLGYLISGRLLPTTDSTNESQTASQCLAAGHFLDSFLFDDSEWYSYTRAKDLEVHNKVADFLKIETRGIEDPRNTSQEEDFLERFQSQITYRDGTYFVPLPWLDNHRPLPSNFNLAHSRYVEAIPASENPLSKSDAHYLSHFFVLRPESETTPIRVVFAANAGHVSLNDCLYTGPCLLKSLNTIIHRVRANKFALVVDIEKAFMRINSNEEDRNYVRFLWFEDGDPDKTIKVYRYTSVFFEGTSSPFILNSISLHHLSNYEKGRDPVVQFVAQDLEEKLYCDNVLTGADDEDTAIQYYNISRHVMQDADMNLRKWFTNSPELTTIIDKMRTGSERNHAGLLGLNWNPKKDTLQFPRKAIVIPPDVKFTKRRVLSSASSTFDPIGLISPNEKVRFIGSKVKLSSSKHARTVPQWELIAMVMGARLGAAIREILSKDFPSISCHYSTDSTICLHWLFSIKQLSVFIPNRTTEILRLTDLSSWSHVSPTNNPADILSRGCSADELQSALWQRGPTWLTDHTLWPRWSPHSFAEDDAVSATAVDSHVHGKQSNTDSLQDLIDISRFQSYESMLRSMSYVLRFISNLKYASDKSRGSRQYPSAIDLAERTSYPIHPPLPDFRLNKVKPFSTVGIDFTGHLIVKNGNKTEKCYVCLFTCTTPRNVHLEIVDDMTTDQFLLAFRGHCAIYGIPSLILCDNAKTFQKGGEEIQKLLQVIEDQTVQHHLAQKRVQMRHIPAKSPHWGGMYERLIGVVKMSIKKVLCRALISLPELQTLIKEVQAVVNDRPITFVYHDANDPEPLTPSKLLYGFDVTALPHPVTDPDELDDENFNEHDQLKKAFRRRLLLSQHFVQRFKNEYLASLRERHVYQSNKRGSQEEIIKVGDVVLIHAESVSRNSWKLAIVKKLLRGSDGLVRAAEIKTNSGVTNRSIHLLYPFEVTLTDPKEHFTGTELQIPQLETLRRSKRVASRPRPQYVESGD</sequence>
<feature type="domain" description="Integrase catalytic" evidence="2">
    <location>
        <begin position="1239"/>
        <end position="1425"/>
    </location>
</feature>
<dbReference type="Pfam" id="PF03564">
    <property type="entry name" value="DUF1759"/>
    <property type="match status" value="1"/>
</dbReference>
<dbReference type="SUPFAM" id="SSF56672">
    <property type="entry name" value="DNA/RNA polymerases"/>
    <property type="match status" value="1"/>
</dbReference>
<dbReference type="GO" id="GO:0003676">
    <property type="term" value="F:nucleic acid binding"/>
    <property type="evidence" value="ECO:0007669"/>
    <property type="project" value="InterPro"/>
</dbReference>
<dbReference type="STRING" id="50429.A0A2B4RW12"/>
<protein>
    <recommendedName>
        <fullName evidence="2">Integrase catalytic domain-containing protein</fullName>
    </recommendedName>
</protein>
<dbReference type="InterPro" id="IPR043502">
    <property type="entry name" value="DNA/RNA_pol_sf"/>
</dbReference>
<evidence type="ECO:0000259" key="2">
    <source>
        <dbReference type="PROSITE" id="PS50994"/>
    </source>
</evidence>
<feature type="compositionally biased region" description="Pro residues" evidence="1">
    <location>
        <begin position="268"/>
        <end position="282"/>
    </location>
</feature>
<dbReference type="EMBL" id="LSMT01000313">
    <property type="protein sequence ID" value="PFX20527.1"/>
    <property type="molecule type" value="Genomic_DNA"/>
</dbReference>
<dbReference type="InterPro" id="IPR001584">
    <property type="entry name" value="Integrase_cat-core"/>
</dbReference>
<dbReference type="SUPFAM" id="SSF53098">
    <property type="entry name" value="Ribonuclease H-like"/>
    <property type="match status" value="1"/>
</dbReference>
<dbReference type="Proteomes" id="UP000225706">
    <property type="component" value="Unassembled WGS sequence"/>
</dbReference>
<name>A0A2B4RW12_STYPI</name>
<dbReference type="PANTHER" id="PTHR47331">
    <property type="entry name" value="PHD-TYPE DOMAIN-CONTAINING PROTEIN"/>
    <property type="match status" value="1"/>
</dbReference>
<proteinExistence type="predicted"/>
<evidence type="ECO:0000313" key="4">
    <source>
        <dbReference type="Proteomes" id="UP000225706"/>
    </source>
</evidence>
<keyword evidence="4" id="KW-1185">Reference proteome</keyword>
<dbReference type="PANTHER" id="PTHR47331:SF1">
    <property type="entry name" value="GAG-LIKE PROTEIN"/>
    <property type="match status" value="1"/>
</dbReference>
<evidence type="ECO:0000313" key="3">
    <source>
        <dbReference type="EMBL" id="PFX20527.1"/>
    </source>
</evidence>
<dbReference type="InterPro" id="IPR040676">
    <property type="entry name" value="DUF5641"/>
</dbReference>
<dbReference type="InterPro" id="IPR012337">
    <property type="entry name" value="RNaseH-like_sf"/>
</dbReference>
<dbReference type="OrthoDB" id="6155266at2759"/>
<dbReference type="Gene3D" id="3.30.420.10">
    <property type="entry name" value="Ribonuclease H-like superfamily/Ribonuclease H"/>
    <property type="match status" value="1"/>
</dbReference>
<reference evidence="4" key="1">
    <citation type="journal article" date="2017" name="bioRxiv">
        <title>Comparative analysis of the genomes of Stylophora pistillata and Acropora digitifera provides evidence for extensive differences between species of corals.</title>
        <authorList>
            <person name="Voolstra C.R."/>
            <person name="Li Y."/>
            <person name="Liew Y.J."/>
            <person name="Baumgarten S."/>
            <person name="Zoccola D."/>
            <person name="Flot J.-F."/>
            <person name="Tambutte S."/>
            <person name="Allemand D."/>
            <person name="Aranda M."/>
        </authorList>
    </citation>
    <scope>NUCLEOTIDE SEQUENCE [LARGE SCALE GENOMIC DNA]</scope>
</reference>
<dbReference type="InterPro" id="IPR005312">
    <property type="entry name" value="DUF1759"/>
</dbReference>
<feature type="region of interest" description="Disordered" evidence="1">
    <location>
        <begin position="262"/>
        <end position="285"/>
    </location>
</feature>
<gene>
    <name evidence="3" type="ORF">AWC38_SpisGene15012</name>
</gene>
<organism evidence="3 4">
    <name type="scientific">Stylophora pistillata</name>
    <name type="common">Smooth cauliflower coral</name>
    <dbReference type="NCBI Taxonomy" id="50429"/>
    <lineage>
        <taxon>Eukaryota</taxon>
        <taxon>Metazoa</taxon>
        <taxon>Cnidaria</taxon>
        <taxon>Anthozoa</taxon>
        <taxon>Hexacorallia</taxon>
        <taxon>Scleractinia</taxon>
        <taxon>Astrocoeniina</taxon>
        <taxon>Pocilloporidae</taxon>
        <taxon>Stylophora</taxon>
    </lineage>
</organism>
<accession>A0A2B4RW12</accession>